<evidence type="ECO:0000256" key="8">
    <source>
        <dbReference type="ARBA" id="ARBA00023016"/>
    </source>
</evidence>
<dbReference type="InterPro" id="IPR012677">
    <property type="entry name" value="Nucleotide-bd_a/b_plait_sf"/>
</dbReference>
<dbReference type="InterPro" id="IPR044742">
    <property type="entry name" value="DEAD/DEAH_RhlB"/>
</dbReference>
<dbReference type="GO" id="GO:0003724">
    <property type="term" value="F:RNA helicase activity"/>
    <property type="evidence" value="ECO:0007669"/>
    <property type="project" value="UniProtKB-UniRule"/>
</dbReference>
<dbReference type="InterPro" id="IPR014014">
    <property type="entry name" value="RNA_helicase_DEAD_Q_motif"/>
</dbReference>
<feature type="domain" description="DEAD-box RNA helicase Q" evidence="15">
    <location>
        <begin position="13"/>
        <end position="41"/>
    </location>
</feature>
<dbReference type="Pfam" id="PF00271">
    <property type="entry name" value="Helicase_C"/>
    <property type="match status" value="1"/>
</dbReference>
<dbReference type="PROSITE" id="PS00039">
    <property type="entry name" value="DEAD_ATP_HELICASE"/>
    <property type="match status" value="1"/>
</dbReference>
<evidence type="ECO:0000259" key="15">
    <source>
        <dbReference type="PROSITE" id="PS51195"/>
    </source>
</evidence>
<feature type="short sequence motif" description="Q motif" evidence="11">
    <location>
        <begin position="13"/>
        <end position="41"/>
    </location>
</feature>
<keyword evidence="4 10" id="KW-0378">Hydrolase</keyword>
<dbReference type="InterPro" id="IPR001650">
    <property type="entry name" value="Helicase_C-like"/>
</dbReference>
<dbReference type="Gene3D" id="3.30.70.330">
    <property type="match status" value="1"/>
</dbReference>
<organism evidence="16 17">
    <name type="scientific">Mycobacterium colombiense</name>
    <dbReference type="NCBI Taxonomy" id="339268"/>
    <lineage>
        <taxon>Bacteria</taxon>
        <taxon>Bacillati</taxon>
        <taxon>Actinomycetota</taxon>
        <taxon>Actinomycetes</taxon>
        <taxon>Mycobacteriales</taxon>
        <taxon>Mycobacteriaceae</taxon>
        <taxon>Mycobacterium</taxon>
        <taxon>Mycobacterium avium complex (MAC)</taxon>
    </lineage>
</organism>
<dbReference type="SUPFAM" id="SSF52540">
    <property type="entry name" value="P-loop containing nucleoside triphosphate hydrolases"/>
    <property type="match status" value="1"/>
</dbReference>
<dbReference type="GO" id="GO:0005524">
    <property type="term" value="F:ATP binding"/>
    <property type="evidence" value="ECO:0007669"/>
    <property type="project" value="UniProtKB-UniRule"/>
</dbReference>
<dbReference type="InterPro" id="IPR014001">
    <property type="entry name" value="Helicase_ATP-bd"/>
</dbReference>
<dbReference type="FunFam" id="3.40.50.300:FF:000108">
    <property type="entry name" value="ATP-dependent RNA helicase RhlE"/>
    <property type="match status" value="1"/>
</dbReference>
<protein>
    <recommendedName>
        <fullName evidence="10">ATP-dependent RNA helicase DeaD</fullName>
        <ecNumber evidence="10">3.6.4.13</ecNumber>
    </recommendedName>
    <alternativeName>
        <fullName evidence="10">Cold-shock DEAD box protein A</fullName>
    </alternativeName>
</protein>
<evidence type="ECO:0000256" key="5">
    <source>
        <dbReference type="ARBA" id="ARBA00022806"/>
    </source>
</evidence>
<dbReference type="FunFam" id="3.40.50.300:FF:000374">
    <property type="entry name" value="ATP-dependent RNA helicase DeaD"/>
    <property type="match status" value="1"/>
</dbReference>
<dbReference type="PANTHER" id="PTHR47963:SF8">
    <property type="entry name" value="ATP-DEPENDENT RNA HELICASE DEAD"/>
    <property type="match status" value="1"/>
</dbReference>
<gene>
    <name evidence="10" type="primary">deaD</name>
    <name evidence="10" type="synonym">csdA</name>
    <name evidence="16" type="ORF">A5708_22575</name>
</gene>
<dbReference type="InterPro" id="IPR005580">
    <property type="entry name" value="DbpA/CsdA_RNA-bd_dom"/>
</dbReference>
<dbReference type="Pfam" id="PF00270">
    <property type="entry name" value="DEAD"/>
    <property type="match status" value="1"/>
</dbReference>
<dbReference type="HAMAP" id="MF_00964">
    <property type="entry name" value="DEAD_helicase_DeaD"/>
    <property type="match status" value="1"/>
</dbReference>
<evidence type="ECO:0000313" key="16">
    <source>
        <dbReference type="EMBL" id="OBI42056.1"/>
    </source>
</evidence>
<dbReference type="RefSeq" id="WP_065028769.1">
    <property type="nucleotide sequence ID" value="NZ_LZKI01000075.1"/>
</dbReference>
<feature type="domain" description="Helicase C-terminal" evidence="14">
    <location>
        <begin position="239"/>
        <end position="387"/>
    </location>
</feature>
<dbReference type="FunFam" id="3.30.70.330:FF:000068">
    <property type="entry name" value="ATP-dependent RNA helicase DeaD"/>
    <property type="match status" value="1"/>
</dbReference>
<dbReference type="PROSITE" id="PS51194">
    <property type="entry name" value="HELICASE_CTER"/>
    <property type="match status" value="1"/>
</dbReference>
<keyword evidence="7 10" id="KW-0694">RNA-binding</keyword>
<keyword evidence="5 10" id="KW-0347">Helicase</keyword>
<dbReference type="PROSITE" id="PS51192">
    <property type="entry name" value="HELICASE_ATP_BIND_1"/>
    <property type="match status" value="1"/>
</dbReference>
<dbReference type="EMBL" id="LZKI01000075">
    <property type="protein sequence ID" value="OBI42056.1"/>
    <property type="molecule type" value="Genomic_DNA"/>
</dbReference>
<evidence type="ECO:0000256" key="6">
    <source>
        <dbReference type="ARBA" id="ARBA00022840"/>
    </source>
</evidence>
<feature type="domain" description="Helicase ATP-binding" evidence="13">
    <location>
        <begin position="44"/>
        <end position="215"/>
    </location>
</feature>
<evidence type="ECO:0000256" key="12">
    <source>
        <dbReference type="SAM" id="MobiDB-lite"/>
    </source>
</evidence>
<evidence type="ECO:0000259" key="14">
    <source>
        <dbReference type="PROSITE" id="PS51194"/>
    </source>
</evidence>
<dbReference type="PANTHER" id="PTHR47963">
    <property type="entry name" value="DEAD-BOX ATP-DEPENDENT RNA HELICASE 47, MITOCHONDRIAL"/>
    <property type="match status" value="1"/>
</dbReference>
<sequence>MTLSDSSTEAASTTFADLQINPSVLRAIADVGYESPTGIQAATIPALMAGSDVVGLAQTGTGKTAAFAIPILSKIDVTSTATQALVLAPTRELALQVAEAFSRYGAHLPKINVLPIYGGSSYGVQLAGLRRGAHVVVGTPGRVIDHLERGTLDLSHVDYLVLDEADEMLTMGFAEEVDRILSETPEYKQVALFSATMPPAIRKITTKYLHDPLEVSTKAKTATAENISQRYIQVAGPRKMDALTRVLEVEPFEAMIVFVRTKQATEEVAERLRARGFSAAAINGDIPQGQRERTVAALKDGSIDILVATDVAARGLDVERISHVLNYDIPHDTESYVHRIGRTGRAGRSGTALLFVSPRERHLLKAIEKATRQTLTETELPTVEDVNAQRVAKFADSITTALGSSGIDLFRKLVQDYEREHDTPMADIAAALALQSRDGEEFLMAPEPPPERRERRTERRERPERPRDAKPFATYRIAVGKRHKIGPGAIVGAIANEGGLHRSDFGHIAIGPDFSLVELPAKLPKSTFKRLENTRISGVLINLQPERSSGNKSRGRDGGKPRRKHGG</sequence>
<dbReference type="Gene3D" id="3.40.50.300">
    <property type="entry name" value="P-loop containing nucleotide triphosphate hydrolases"/>
    <property type="match status" value="2"/>
</dbReference>
<accession>A0A1A2YYQ8</accession>
<dbReference type="SMART" id="SM00487">
    <property type="entry name" value="DEXDc"/>
    <property type="match status" value="1"/>
</dbReference>
<dbReference type="GO" id="GO:0000027">
    <property type="term" value="P:ribosomal large subunit assembly"/>
    <property type="evidence" value="ECO:0007669"/>
    <property type="project" value="UniProtKB-UniRule"/>
</dbReference>
<proteinExistence type="inferred from homology"/>
<comment type="function">
    <text evidence="10">DEAD-box RNA helicase involved in various cellular processes at low temperature, including ribosome biogenesis, mRNA degradation and translation initiation.</text>
</comment>
<dbReference type="GO" id="GO:0005840">
    <property type="term" value="C:ribosome"/>
    <property type="evidence" value="ECO:0007669"/>
    <property type="project" value="TreeGrafter"/>
</dbReference>
<dbReference type="Proteomes" id="UP000091846">
    <property type="component" value="Unassembled WGS sequence"/>
</dbReference>
<dbReference type="GO" id="GO:0016887">
    <property type="term" value="F:ATP hydrolysis activity"/>
    <property type="evidence" value="ECO:0007669"/>
    <property type="project" value="RHEA"/>
</dbReference>
<dbReference type="InterPro" id="IPR050547">
    <property type="entry name" value="DEAD_box_RNA_helicases"/>
</dbReference>
<dbReference type="SMART" id="SM00490">
    <property type="entry name" value="HELICc"/>
    <property type="match status" value="1"/>
</dbReference>
<keyword evidence="3 10" id="KW-0547">Nucleotide-binding</keyword>
<comment type="subcellular location">
    <subcellularLocation>
        <location evidence="1 10">Cytoplasm</location>
    </subcellularLocation>
</comment>
<dbReference type="InterPro" id="IPR027417">
    <property type="entry name" value="P-loop_NTPase"/>
</dbReference>
<dbReference type="GO" id="GO:0070417">
    <property type="term" value="P:cellular response to cold"/>
    <property type="evidence" value="ECO:0007669"/>
    <property type="project" value="InterPro"/>
</dbReference>
<dbReference type="AlphaFoldDB" id="A0A1A2YYQ8"/>
<evidence type="ECO:0000256" key="4">
    <source>
        <dbReference type="ARBA" id="ARBA00022801"/>
    </source>
</evidence>
<dbReference type="GO" id="GO:0006401">
    <property type="term" value="P:RNA catabolic process"/>
    <property type="evidence" value="ECO:0007669"/>
    <property type="project" value="UniProtKB-UniRule"/>
</dbReference>
<dbReference type="GO" id="GO:0033592">
    <property type="term" value="F:RNA strand annealing activity"/>
    <property type="evidence" value="ECO:0007669"/>
    <property type="project" value="TreeGrafter"/>
</dbReference>
<feature type="region of interest" description="Disordered" evidence="12">
    <location>
        <begin position="542"/>
        <end position="567"/>
    </location>
</feature>
<keyword evidence="2 10" id="KW-0963">Cytoplasm</keyword>
<reference evidence="16 17" key="1">
    <citation type="submission" date="2016-06" db="EMBL/GenBank/DDBJ databases">
        <authorList>
            <person name="Kjaerup R.B."/>
            <person name="Dalgaard T.S."/>
            <person name="Juul-Madsen H.R."/>
        </authorList>
    </citation>
    <scope>NUCLEOTIDE SEQUENCE [LARGE SCALE GENOMIC DNA]</scope>
    <source>
        <strain evidence="16 17">E1334</strain>
    </source>
</reference>
<evidence type="ECO:0000256" key="3">
    <source>
        <dbReference type="ARBA" id="ARBA00022741"/>
    </source>
</evidence>
<dbReference type="InterPro" id="IPR000629">
    <property type="entry name" value="RNA-helicase_DEAD-box_CS"/>
</dbReference>
<dbReference type="CDD" id="cd18787">
    <property type="entry name" value="SF2_C_DEAD"/>
    <property type="match status" value="1"/>
</dbReference>
<dbReference type="GO" id="GO:0005829">
    <property type="term" value="C:cytosol"/>
    <property type="evidence" value="ECO:0007669"/>
    <property type="project" value="TreeGrafter"/>
</dbReference>
<dbReference type="InterPro" id="IPR011545">
    <property type="entry name" value="DEAD/DEAH_box_helicase_dom"/>
</dbReference>
<evidence type="ECO:0000256" key="9">
    <source>
        <dbReference type="ARBA" id="ARBA00047984"/>
    </source>
</evidence>
<evidence type="ECO:0000259" key="13">
    <source>
        <dbReference type="PROSITE" id="PS51192"/>
    </source>
</evidence>
<evidence type="ECO:0000256" key="2">
    <source>
        <dbReference type="ARBA" id="ARBA00022490"/>
    </source>
</evidence>
<dbReference type="EC" id="3.6.4.13" evidence="10"/>
<comment type="similarity">
    <text evidence="10">Belongs to the DEAD box helicase family. DeaD/CsdA subfamily.</text>
</comment>
<name>A0A1A2YYQ8_9MYCO</name>
<evidence type="ECO:0000313" key="17">
    <source>
        <dbReference type="Proteomes" id="UP000091846"/>
    </source>
</evidence>
<dbReference type="CDD" id="cd00268">
    <property type="entry name" value="DEADc"/>
    <property type="match status" value="1"/>
</dbReference>
<comment type="caution">
    <text evidence="16">The sequence shown here is derived from an EMBL/GenBank/DDBJ whole genome shotgun (WGS) entry which is preliminary data.</text>
</comment>
<dbReference type="InterPro" id="IPR057325">
    <property type="entry name" value="DeaD_dimer"/>
</dbReference>
<evidence type="ECO:0000256" key="7">
    <source>
        <dbReference type="ARBA" id="ARBA00022884"/>
    </source>
</evidence>
<evidence type="ECO:0000256" key="11">
    <source>
        <dbReference type="PROSITE-ProRule" id="PRU00552"/>
    </source>
</evidence>
<dbReference type="PROSITE" id="PS51195">
    <property type="entry name" value="Q_MOTIF"/>
    <property type="match status" value="1"/>
</dbReference>
<evidence type="ECO:0000256" key="1">
    <source>
        <dbReference type="ARBA" id="ARBA00004496"/>
    </source>
</evidence>
<evidence type="ECO:0000256" key="10">
    <source>
        <dbReference type="HAMAP-Rule" id="MF_00964"/>
    </source>
</evidence>
<dbReference type="OrthoDB" id="9805696at2"/>
<keyword evidence="8 10" id="KW-0346">Stress response</keyword>
<comment type="catalytic activity">
    <reaction evidence="9 10">
        <text>ATP + H2O = ADP + phosphate + H(+)</text>
        <dbReference type="Rhea" id="RHEA:13065"/>
        <dbReference type="ChEBI" id="CHEBI:15377"/>
        <dbReference type="ChEBI" id="CHEBI:15378"/>
        <dbReference type="ChEBI" id="CHEBI:30616"/>
        <dbReference type="ChEBI" id="CHEBI:43474"/>
        <dbReference type="ChEBI" id="CHEBI:456216"/>
        <dbReference type="EC" id="3.6.4.13"/>
    </reaction>
</comment>
<dbReference type="InterPro" id="IPR028618">
    <property type="entry name" value="DEAD_helicase_DeaD"/>
</dbReference>
<dbReference type="Pfam" id="PF03880">
    <property type="entry name" value="DbpA"/>
    <property type="match status" value="1"/>
</dbReference>
<dbReference type="Pfam" id="PF25399">
    <property type="entry name" value="DeaD_dimer"/>
    <property type="match status" value="1"/>
</dbReference>
<feature type="region of interest" description="Disordered" evidence="12">
    <location>
        <begin position="440"/>
        <end position="470"/>
    </location>
</feature>
<keyword evidence="6 10" id="KW-0067">ATP-binding</keyword>
<feature type="compositionally biased region" description="Basic and acidic residues" evidence="12">
    <location>
        <begin position="449"/>
        <end position="470"/>
    </location>
</feature>